<comment type="cofactor">
    <cofactor evidence="1">
        <name>heme</name>
        <dbReference type="ChEBI" id="CHEBI:30413"/>
    </cofactor>
</comment>
<keyword evidence="8" id="KW-1185">Reference proteome</keyword>
<evidence type="ECO:0000313" key="7">
    <source>
        <dbReference type="EMBL" id="PWK52963.1"/>
    </source>
</evidence>
<comment type="similarity">
    <text evidence="6">Belongs to the truncated hemoglobin family. Group II subfamily.</text>
</comment>
<gene>
    <name evidence="7" type="ORF">C8D97_104181</name>
</gene>
<evidence type="ECO:0000313" key="8">
    <source>
        <dbReference type="Proteomes" id="UP000245790"/>
    </source>
</evidence>
<dbReference type="GO" id="GO:0005344">
    <property type="term" value="F:oxygen carrier activity"/>
    <property type="evidence" value="ECO:0007669"/>
    <property type="project" value="InterPro"/>
</dbReference>
<dbReference type="InterPro" id="IPR009050">
    <property type="entry name" value="Globin-like_sf"/>
</dbReference>
<proteinExistence type="inferred from homology"/>
<evidence type="ECO:0000256" key="6">
    <source>
        <dbReference type="ARBA" id="ARBA00034496"/>
    </source>
</evidence>
<comment type="caution">
    <text evidence="7">The sequence shown here is derived from an EMBL/GenBank/DDBJ whole genome shotgun (WGS) entry which is preliminary data.</text>
</comment>
<evidence type="ECO:0000256" key="5">
    <source>
        <dbReference type="ARBA" id="ARBA00023004"/>
    </source>
</evidence>
<name>A0A316FX58_9GAMM</name>
<dbReference type="InterPro" id="IPR012292">
    <property type="entry name" value="Globin/Proto"/>
</dbReference>
<dbReference type="Pfam" id="PF01152">
    <property type="entry name" value="Bac_globin"/>
    <property type="match status" value="1"/>
</dbReference>
<dbReference type="RefSeq" id="WP_109762936.1">
    <property type="nucleotide sequence ID" value="NZ_QGGU01000004.1"/>
</dbReference>
<dbReference type="SUPFAM" id="SSF46458">
    <property type="entry name" value="Globin-like"/>
    <property type="match status" value="1"/>
</dbReference>
<reference evidence="7 8" key="1">
    <citation type="submission" date="2018-05" db="EMBL/GenBank/DDBJ databases">
        <title>Genomic Encyclopedia of Type Strains, Phase IV (KMG-IV): sequencing the most valuable type-strain genomes for metagenomic binning, comparative biology and taxonomic classification.</title>
        <authorList>
            <person name="Goeker M."/>
        </authorList>
    </citation>
    <scope>NUCLEOTIDE SEQUENCE [LARGE SCALE GENOMIC DNA]</scope>
    <source>
        <strain evidence="7 8">DSM 25350</strain>
    </source>
</reference>
<dbReference type="CDD" id="cd14773">
    <property type="entry name" value="TrHb2_PhHbO-like_O"/>
    <property type="match status" value="1"/>
</dbReference>
<keyword evidence="2" id="KW-0813">Transport</keyword>
<dbReference type="Proteomes" id="UP000245790">
    <property type="component" value="Unassembled WGS sequence"/>
</dbReference>
<sequence length="139" mass="15817">MSNFSAEKLPYGSLDASFKAAGGEAGVLKLVNDFYDAMEQRPHAQHILSMHPKDLDTSRDKLFRFLCGWMGGPTLYREKYGPISIPRAHAHLTIGPKERDAWLNCMAEAIDKQDYDQAFKDYLYQQLSRPANMVMNTDK</sequence>
<dbReference type="InterPro" id="IPR019795">
    <property type="entry name" value="Globin_bac-like_CS"/>
</dbReference>
<dbReference type="InterPro" id="IPR044203">
    <property type="entry name" value="GlbO/GLB3-like"/>
</dbReference>
<dbReference type="EMBL" id="QGGU01000004">
    <property type="protein sequence ID" value="PWK52963.1"/>
    <property type="molecule type" value="Genomic_DNA"/>
</dbReference>
<organism evidence="7 8">
    <name type="scientific">Pleionea mediterranea</name>
    <dbReference type="NCBI Taxonomy" id="523701"/>
    <lineage>
        <taxon>Bacteria</taxon>
        <taxon>Pseudomonadati</taxon>
        <taxon>Pseudomonadota</taxon>
        <taxon>Gammaproteobacteria</taxon>
        <taxon>Oceanospirillales</taxon>
        <taxon>Pleioneaceae</taxon>
        <taxon>Pleionea</taxon>
    </lineage>
</organism>
<keyword evidence="4" id="KW-0479">Metal-binding</keyword>
<dbReference type="GO" id="GO:0019825">
    <property type="term" value="F:oxygen binding"/>
    <property type="evidence" value="ECO:0007669"/>
    <property type="project" value="InterPro"/>
</dbReference>
<evidence type="ECO:0000256" key="3">
    <source>
        <dbReference type="ARBA" id="ARBA00022617"/>
    </source>
</evidence>
<dbReference type="GO" id="GO:0046872">
    <property type="term" value="F:metal ion binding"/>
    <property type="evidence" value="ECO:0007669"/>
    <property type="project" value="UniProtKB-KW"/>
</dbReference>
<dbReference type="PANTHER" id="PTHR47366:SF1">
    <property type="entry name" value="TWO-ON-TWO HEMOGLOBIN-3"/>
    <property type="match status" value="1"/>
</dbReference>
<keyword evidence="5" id="KW-0408">Iron</keyword>
<evidence type="ECO:0000256" key="1">
    <source>
        <dbReference type="ARBA" id="ARBA00001971"/>
    </source>
</evidence>
<dbReference type="GO" id="GO:0020037">
    <property type="term" value="F:heme binding"/>
    <property type="evidence" value="ECO:0007669"/>
    <property type="project" value="InterPro"/>
</dbReference>
<protein>
    <submittedName>
        <fullName evidence="7">Hemoglobin</fullName>
    </submittedName>
</protein>
<keyword evidence="3" id="KW-0349">Heme</keyword>
<dbReference type="InterPro" id="IPR001486">
    <property type="entry name" value="Hemoglobin_trunc"/>
</dbReference>
<evidence type="ECO:0000256" key="2">
    <source>
        <dbReference type="ARBA" id="ARBA00022448"/>
    </source>
</evidence>
<evidence type="ECO:0000256" key="4">
    <source>
        <dbReference type="ARBA" id="ARBA00022723"/>
    </source>
</evidence>
<accession>A0A316FX58</accession>
<dbReference type="OrthoDB" id="9790913at2"/>
<dbReference type="AlphaFoldDB" id="A0A316FX58"/>
<dbReference type="Gene3D" id="1.10.490.10">
    <property type="entry name" value="Globins"/>
    <property type="match status" value="1"/>
</dbReference>
<dbReference type="PANTHER" id="PTHR47366">
    <property type="entry name" value="TWO-ON-TWO HEMOGLOBIN-3"/>
    <property type="match status" value="1"/>
</dbReference>
<dbReference type="PROSITE" id="PS01213">
    <property type="entry name" value="GLOBIN_FAM_2"/>
    <property type="match status" value="1"/>
</dbReference>